<dbReference type="AlphaFoldDB" id="A0A0H3AHC1"/>
<keyword evidence="1" id="KW-0812">Transmembrane</keyword>
<dbReference type="KEGG" id="vco:VC0395_1132"/>
<reference evidence="2 3" key="1">
    <citation type="submission" date="2007-03" db="EMBL/GenBank/DDBJ databases">
        <authorList>
            <person name="Heidelberg J."/>
        </authorList>
    </citation>
    <scope>NUCLEOTIDE SEQUENCE [LARGE SCALE GENOMIC DNA]</scope>
    <source>
        <strain evidence="3">ATCC 39541 / Classical Ogawa 395 / O395</strain>
    </source>
</reference>
<evidence type="ECO:0000313" key="2">
    <source>
        <dbReference type="EMBL" id="ABQ19371.1"/>
    </source>
</evidence>
<feature type="transmembrane region" description="Helical" evidence="1">
    <location>
        <begin position="20"/>
        <end position="41"/>
    </location>
</feature>
<dbReference type="EMBL" id="CP000626">
    <property type="protein sequence ID" value="ABQ19371.1"/>
    <property type="molecule type" value="Genomic_DNA"/>
</dbReference>
<keyword evidence="1" id="KW-1133">Transmembrane helix</keyword>
<evidence type="ECO:0000313" key="3">
    <source>
        <dbReference type="Proteomes" id="UP000000249"/>
    </source>
</evidence>
<gene>
    <name evidence="2" type="ordered locus">VC0395_1132</name>
</gene>
<proteinExistence type="predicted"/>
<sequence length="148" mass="17064">MSNSVEQELEKFEVPTRTRFGWVTRTISVLCVLLSLAHIWFNTLSTWSELWISAIHFAGFAMICALWYPALPRWRESKVALAFDVLLALLALACLIYLMLAEDALYERGVKFVTSDWVFSILAILIVMEMIRRTMGWFIPTLILICLT</sequence>
<accession>A0A0H3AHC1</accession>
<protein>
    <submittedName>
        <fullName evidence="2">Uncharacterized protein</fullName>
    </submittedName>
</protein>
<feature type="transmembrane region" description="Helical" evidence="1">
    <location>
        <begin position="112"/>
        <end position="131"/>
    </location>
</feature>
<dbReference type="PANTHER" id="PTHR43849">
    <property type="entry name" value="BLL3936 PROTEIN"/>
    <property type="match status" value="1"/>
</dbReference>
<evidence type="ECO:0000256" key="1">
    <source>
        <dbReference type="SAM" id="Phobius"/>
    </source>
</evidence>
<keyword evidence="1" id="KW-0472">Membrane</keyword>
<organism evidence="2 3">
    <name type="scientific">Vibrio cholerae serotype O1 (strain ATCC 39541 / Classical Ogawa 395 / O395)</name>
    <dbReference type="NCBI Taxonomy" id="345073"/>
    <lineage>
        <taxon>Bacteria</taxon>
        <taxon>Pseudomonadati</taxon>
        <taxon>Pseudomonadota</taxon>
        <taxon>Gammaproteobacteria</taxon>
        <taxon>Vibrionales</taxon>
        <taxon>Vibrionaceae</taxon>
        <taxon>Vibrio</taxon>
    </lineage>
</organism>
<feature type="transmembrane region" description="Helical" evidence="1">
    <location>
        <begin position="47"/>
        <end position="68"/>
    </location>
</feature>
<feature type="transmembrane region" description="Helical" evidence="1">
    <location>
        <begin position="80"/>
        <end position="100"/>
    </location>
</feature>
<name>A0A0H3AHC1_VIBC3</name>
<dbReference type="Proteomes" id="UP000000249">
    <property type="component" value="Chromosome 2"/>
</dbReference>
<dbReference type="PANTHER" id="PTHR43849:SF2">
    <property type="entry name" value="BLL3936 PROTEIN"/>
    <property type="match status" value="1"/>
</dbReference>